<proteinExistence type="predicted"/>
<keyword evidence="2" id="KW-1185">Reference proteome</keyword>
<evidence type="ECO:0000313" key="2">
    <source>
        <dbReference type="Proteomes" id="UP001168990"/>
    </source>
</evidence>
<name>A0AA39EXP6_9HYME</name>
<sequence>MLSVVIIVSLVEMNEHNNAGNATKSEEKQIDEIAGTTTTGADRSFLSSSWCPWKYFSYGCCKGHKDCISIVVADVTNLKLSKRIMNIHVLILLRGLQDVLHLIINYDCK</sequence>
<accession>A0AA39EXP6</accession>
<comment type="caution">
    <text evidence="1">The sequence shown here is derived from an EMBL/GenBank/DDBJ whole genome shotgun (WGS) entry which is preliminary data.</text>
</comment>
<reference evidence="1" key="2">
    <citation type="submission" date="2023-03" db="EMBL/GenBank/DDBJ databases">
        <authorList>
            <person name="Inwood S.N."/>
            <person name="Skelly J.G."/>
            <person name="Guhlin J."/>
            <person name="Harrop T.W.R."/>
            <person name="Goldson S.G."/>
            <person name="Dearden P.K."/>
        </authorList>
    </citation>
    <scope>NUCLEOTIDE SEQUENCE</scope>
    <source>
        <strain evidence="1">Irish</strain>
        <tissue evidence="1">Whole body</tissue>
    </source>
</reference>
<dbReference type="EMBL" id="JAQQBS010001425">
    <property type="protein sequence ID" value="KAK0157500.1"/>
    <property type="molecule type" value="Genomic_DNA"/>
</dbReference>
<protein>
    <submittedName>
        <fullName evidence="1">Uncharacterized protein</fullName>
    </submittedName>
</protein>
<gene>
    <name evidence="1" type="ORF">PV328_011240</name>
</gene>
<dbReference type="AlphaFoldDB" id="A0AA39EXP6"/>
<organism evidence="1 2">
    <name type="scientific">Microctonus aethiopoides</name>
    <dbReference type="NCBI Taxonomy" id="144406"/>
    <lineage>
        <taxon>Eukaryota</taxon>
        <taxon>Metazoa</taxon>
        <taxon>Ecdysozoa</taxon>
        <taxon>Arthropoda</taxon>
        <taxon>Hexapoda</taxon>
        <taxon>Insecta</taxon>
        <taxon>Pterygota</taxon>
        <taxon>Neoptera</taxon>
        <taxon>Endopterygota</taxon>
        <taxon>Hymenoptera</taxon>
        <taxon>Apocrita</taxon>
        <taxon>Ichneumonoidea</taxon>
        <taxon>Braconidae</taxon>
        <taxon>Euphorinae</taxon>
        <taxon>Microctonus</taxon>
    </lineage>
</organism>
<dbReference type="Proteomes" id="UP001168990">
    <property type="component" value="Unassembled WGS sequence"/>
</dbReference>
<evidence type="ECO:0000313" key="1">
    <source>
        <dbReference type="EMBL" id="KAK0157500.1"/>
    </source>
</evidence>
<reference evidence="1" key="1">
    <citation type="journal article" date="2023" name="bioRxiv">
        <title>Scaffold-level genome assemblies of two parasitoid biocontrol wasps reveal the parthenogenesis mechanism and an associated novel virus.</title>
        <authorList>
            <person name="Inwood S."/>
            <person name="Skelly J."/>
            <person name="Guhlin J."/>
            <person name="Harrop T."/>
            <person name="Goldson S."/>
            <person name="Dearden P."/>
        </authorList>
    </citation>
    <scope>NUCLEOTIDE SEQUENCE</scope>
    <source>
        <strain evidence="1">Irish</strain>
        <tissue evidence="1">Whole body</tissue>
    </source>
</reference>